<dbReference type="RefSeq" id="WP_165801153.1">
    <property type="nucleotide sequence ID" value="NZ_QDFT01000001.1"/>
</dbReference>
<keyword evidence="1" id="KW-1133">Transmembrane helix</keyword>
<feature type="transmembrane region" description="Helical" evidence="1">
    <location>
        <begin position="64"/>
        <end position="87"/>
    </location>
</feature>
<evidence type="ECO:0000313" key="4">
    <source>
        <dbReference type="Proteomes" id="UP000244649"/>
    </source>
</evidence>
<evidence type="ECO:0000313" key="3">
    <source>
        <dbReference type="EMBL" id="PVE79794.1"/>
    </source>
</evidence>
<organism evidence="3 4">
    <name type="scientific">Microbacterium testaceum</name>
    <name type="common">Aureobacterium testaceum</name>
    <name type="synonym">Brevibacterium testaceum</name>
    <dbReference type="NCBI Taxonomy" id="2033"/>
    <lineage>
        <taxon>Bacteria</taxon>
        <taxon>Bacillati</taxon>
        <taxon>Actinomycetota</taxon>
        <taxon>Actinomycetes</taxon>
        <taxon>Micrococcales</taxon>
        <taxon>Microbacteriaceae</taxon>
        <taxon>Microbacterium</taxon>
    </lineage>
</organism>
<evidence type="ECO:0000256" key="1">
    <source>
        <dbReference type="SAM" id="Phobius"/>
    </source>
</evidence>
<proteinExistence type="predicted"/>
<feature type="domain" description="Protein-glutamine gamma-glutamyltransferase-like C-terminal" evidence="2">
    <location>
        <begin position="135"/>
        <end position="204"/>
    </location>
</feature>
<protein>
    <recommendedName>
        <fullName evidence="2">Protein-glutamine gamma-glutamyltransferase-like C-terminal domain-containing protein</fullName>
    </recommendedName>
</protein>
<dbReference type="AlphaFoldDB" id="A0A2T7WXQ1"/>
<keyword evidence="1" id="KW-0472">Membrane</keyword>
<sequence>MTIPALSAADLPLLPDPDQAREWAEQELSDPVYQAAEPTVVDRIAQAVARFVRDLFTVPDTGGWGPWAFVVLGVIVVAVVVVALLIWGRPRLTPRAAPAVHALFDDDDVRSADELRADAAAAAARGDWDEAIVLRFRAFARGLAERGIVDPPPGATVRAFARAASAALPPLADALDTAAETFDDVRYLRRPGTAESYRVVADLDDAAVRARPAVPA</sequence>
<name>A0A2T7WXQ1_MICTE</name>
<reference evidence="3 4" key="1">
    <citation type="submission" date="2018-04" db="EMBL/GenBank/DDBJ databases">
        <authorList>
            <person name="Go L.Y."/>
            <person name="Mitchell J.A."/>
        </authorList>
    </citation>
    <scope>NUCLEOTIDE SEQUENCE [LARGE SCALE GENOMIC DNA]</scope>
    <source>
        <strain evidence="3 4">TPD7010</strain>
    </source>
</reference>
<keyword evidence="1" id="KW-0812">Transmembrane</keyword>
<gene>
    <name evidence="3" type="ORF">DC432_00645</name>
</gene>
<comment type="caution">
    <text evidence="3">The sequence shown here is derived from an EMBL/GenBank/DDBJ whole genome shotgun (WGS) entry which is preliminary data.</text>
</comment>
<accession>A0A2T7WXQ1</accession>
<dbReference type="InterPro" id="IPR025403">
    <property type="entry name" value="TgpA-like_C"/>
</dbReference>
<dbReference type="Proteomes" id="UP000244649">
    <property type="component" value="Unassembled WGS sequence"/>
</dbReference>
<dbReference type="Pfam" id="PF13559">
    <property type="entry name" value="DUF4129"/>
    <property type="match status" value="1"/>
</dbReference>
<dbReference type="EMBL" id="QDFT01000001">
    <property type="protein sequence ID" value="PVE79794.1"/>
    <property type="molecule type" value="Genomic_DNA"/>
</dbReference>
<evidence type="ECO:0000259" key="2">
    <source>
        <dbReference type="Pfam" id="PF13559"/>
    </source>
</evidence>